<dbReference type="SUPFAM" id="SSF55486">
    <property type="entry name" value="Metalloproteases ('zincins'), catalytic domain"/>
    <property type="match status" value="1"/>
</dbReference>
<protein>
    <recommendedName>
        <fullName evidence="1">Peptidase M13 C-terminal domain-containing protein</fullName>
    </recommendedName>
</protein>
<dbReference type="Gene3D" id="3.40.390.10">
    <property type="entry name" value="Collagenase (Catalytic Domain)"/>
    <property type="match status" value="1"/>
</dbReference>
<sequence>MYFFQSLEEQHAQKRSARNTFSLLQTGVCSLNQNTKVSTLHMSHAPTKLLHRGRQAALNYGGIGGVVGHEITHGFDDDGRFYDAFGKRKEWWNEEVKKRYVQRAQCFIDQYGKIEVPGTGLNVNGELTLSENIADNGGVRLAYESASQEMCVWAYKTYLQKHGQEERIEGLEEFDNEQMFFLGWAMNWCGHRTIESLIDQVNTDPHSPARYR</sequence>
<evidence type="ECO:0000313" key="2">
    <source>
        <dbReference type="EMBL" id="VDK62037.1"/>
    </source>
</evidence>
<dbReference type="PANTHER" id="PTHR11733:SF237">
    <property type="entry name" value="NEPRILYSIN-LIKE 4"/>
    <property type="match status" value="1"/>
</dbReference>
<evidence type="ECO:0000259" key="1">
    <source>
        <dbReference type="Pfam" id="PF01431"/>
    </source>
</evidence>
<evidence type="ECO:0000313" key="3">
    <source>
        <dbReference type="Proteomes" id="UP000271889"/>
    </source>
</evidence>
<accession>A0A3P6RRM9</accession>
<dbReference type="GO" id="GO:0016485">
    <property type="term" value="P:protein processing"/>
    <property type="evidence" value="ECO:0007669"/>
    <property type="project" value="TreeGrafter"/>
</dbReference>
<dbReference type="Proteomes" id="UP000271889">
    <property type="component" value="Unassembled WGS sequence"/>
</dbReference>
<dbReference type="OrthoDB" id="5873741at2759"/>
<dbReference type="InterPro" id="IPR018497">
    <property type="entry name" value="Peptidase_M13_C"/>
</dbReference>
<dbReference type="AlphaFoldDB" id="A0A3P6RRM9"/>
<dbReference type="InterPro" id="IPR024079">
    <property type="entry name" value="MetalloPept_cat_dom_sf"/>
</dbReference>
<gene>
    <name evidence="2" type="ORF">CGOC_LOCUS5421</name>
</gene>
<keyword evidence="3" id="KW-1185">Reference proteome</keyword>
<dbReference type="PROSITE" id="PS51885">
    <property type="entry name" value="NEPRILYSIN"/>
    <property type="match status" value="1"/>
</dbReference>
<dbReference type="EMBL" id="UYRV01016469">
    <property type="protein sequence ID" value="VDK62037.1"/>
    <property type="molecule type" value="Genomic_DNA"/>
</dbReference>
<feature type="domain" description="Peptidase M13 C-terminal" evidence="1">
    <location>
        <begin position="54"/>
        <end position="212"/>
    </location>
</feature>
<name>A0A3P6RRM9_CYLGO</name>
<dbReference type="PANTHER" id="PTHR11733">
    <property type="entry name" value="ZINC METALLOPROTEASE FAMILY M13 NEPRILYSIN-RELATED"/>
    <property type="match status" value="1"/>
</dbReference>
<proteinExistence type="predicted"/>
<dbReference type="InterPro" id="IPR000718">
    <property type="entry name" value="Peptidase_M13"/>
</dbReference>
<organism evidence="2 3">
    <name type="scientific">Cylicostephanus goldi</name>
    <name type="common">Nematode worm</name>
    <dbReference type="NCBI Taxonomy" id="71465"/>
    <lineage>
        <taxon>Eukaryota</taxon>
        <taxon>Metazoa</taxon>
        <taxon>Ecdysozoa</taxon>
        <taxon>Nematoda</taxon>
        <taxon>Chromadorea</taxon>
        <taxon>Rhabditida</taxon>
        <taxon>Rhabditina</taxon>
        <taxon>Rhabditomorpha</taxon>
        <taxon>Strongyloidea</taxon>
        <taxon>Strongylidae</taxon>
        <taxon>Cylicostephanus</taxon>
    </lineage>
</organism>
<dbReference type="PRINTS" id="PR00786">
    <property type="entry name" value="NEPRILYSIN"/>
</dbReference>
<reference evidence="2 3" key="1">
    <citation type="submission" date="2018-11" db="EMBL/GenBank/DDBJ databases">
        <authorList>
            <consortium name="Pathogen Informatics"/>
        </authorList>
    </citation>
    <scope>NUCLEOTIDE SEQUENCE [LARGE SCALE GENOMIC DNA]</scope>
</reference>
<dbReference type="GO" id="GO:0004222">
    <property type="term" value="F:metalloendopeptidase activity"/>
    <property type="evidence" value="ECO:0007669"/>
    <property type="project" value="InterPro"/>
</dbReference>
<dbReference type="Pfam" id="PF01431">
    <property type="entry name" value="Peptidase_M13"/>
    <property type="match status" value="1"/>
</dbReference>
<dbReference type="GO" id="GO:0005886">
    <property type="term" value="C:plasma membrane"/>
    <property type="evidence" value="ECO:0007669"/>
    <property type="project" value="TreeGrafter"/>
</dbReference>